<evidence type="ECO:0000256" key="3">
    <source>
        <dbReference type="ARBA" id="ARBA00022989"/>
    </source>
</evidence>
<dbReference type="Pfam" id="PF20684">
    <property type="entry name" value="Fung_rhodopsin"/>
    <property type="match status" value="1"/>
</dbReference>
<keyword evidence="2 6" id="KW-0812">Transmembrane</keyword>
<dbReference type="Proteomes" id="UP001369815">
    <property type="component" value="Unassembled WGS sequence"/>
</dbReference>
<evidence type="ECO:0000313" key="8">
    <source>
        <dbReference type="EMBL" id="KAK6953490.1"/>
    </source>
</evidence>
<dbReference type="EMBL" id="JBANMG010000005">
    <property type="protein sequence ID" value="KAK6953490.1"/>
    <property type="molecule type" value="Genomic_DNA"/>
</dbReference>
<evidence type="ECO:0000256" key="2">
    <source>
        <dbReference type="ARBA" id="ARBA00022692"/>
    </source>
</evidence>
<dbReference type="InterPro" id="IPR049326">
    <property type="entry name" value="Rhodopsin_dom_fungi"/>
</dbReference>
<evidence type="ECO:0000256" key="4">
    <source>
        <dbReference type="ARBA" id="ARBA00023136"/>
    </source>
</evidence>
<feature type="transmembrane region" description="Helical" evidence="6">
    <location>
        <begin position="20"/>
        <end position="42"/>
    </location>
</feature>
<keyword evidence="9" id="KW-1185">Reference proteome</keyword>
<keyword evidence="4 6" id="KW-0472">Membrane</keyword>
<feature type="transmembrane region" description="Helical" evidence="6">
    <location>
        <begin position="141"/>
        <end position="165"/>
    </location>
</feature>
<gene>
    <name evidence="8" type="ORF">Daesc_005795</name>
</gene>
<keyword evidence="3 6" id="KW-1133">Transmembrane helix</keyword>
<feature type="transmembrane region" description="Helical" evidence="6">
    <location>
        <begin position="54"/>
        <end position="79"/>
    </location>
</feature>
<dbReference type="InterPro" id="IPR052337">
    <property type="entry name" value="SAT4-like"/>
</dbReference>
<feature type="transmembrane region" description="Helical" evidence="6">
    <location>
        <begin position="99"/>
        <end position="129"/>
    </location>
</feature>
<evidence type="ECO:0000313" key="9">
    <source>
        <dbReference type="Proteomes" id="UP001369815"/>
    </source>
</evidence>
<evidence type="ECO:0000256" key="6">
    <source>
        <dbReference type="SAM" id="Phobius"/>
    </source>
</evidence>
<feature type="domain" description="Rhodopsin" evidence="7">
    <location>
        <begin position="110"/>
        <end position="210"/>
    </location>
</feature>
<organism evidence="8 9">
    <name type="scientific">Daldinia eschscholtzii</name>
    <dbReference type="NCBI Taxonomy" id="292717"/>
    <lineage>
        <taxon>Eukaryota</taxon>
        <taxon>Fungi</taxon>
        <taxon>Dikarya</taxon>
        <taxon>Ascomycota</taxon>
        <taxon>Pezizomycotina</taxon>
        <taxon>Sordariomycetes</taxon>
        <taxon>Xylariomycetidae</taxon>
        <taxon>Xylariales</taxon>
        <taxon>Hypoxylaceae</taxon>
        <taxon>Daldinia</taxon>
    </lineage>
</organism>
<name>A0AAX6MLE8_9PEZI</name>
<comment type="caution">
    <text evidence="8">The sequence shown here is derived from an EMBL/GenBank/DDBJ whole genome shotgun (WGS) entry which is preliminary data.</text>
</comment>
<reference evidence="8 9" key="1">
    <citation type="journal article" date="2024" name="Front Chem Biol">
        <title>Unveiling the potential of Daldinia eschscholtzii MFLUCC 19-0629 through bioactivity and bioinformatics studies for enhanced sustainable agriculture production.</title>
        <authorList>
            <person name="Brooks S."/>
            <person name="Weaver J.A."/>
            <person name="Klomchit A."/>
            <person name="Alharthi S.A."/>
            <person name="Onlamun T."/>
            <person name="Nurani R."/>
            <person name="Vong T.K."/>
            <person name="Alberti F."/>
            <person name="Greco C."/>
        </authorList>
    </citation>
    <scope>NUCLEOTIDE SEQUENCE [LARGE SCALE GENOMIC DNA]</scope>
    <source>
        <strain evidence="8">MFLUCC 19-0629</strain>
    </source>
</reference>
<dbReference type="PANTHER" id="PTHR33048:SF47">
    <property type="entry name" value="INTEGRAL MEMBRANE PROTEIN-RELATED"/>
    <property type="match status" value="1"/>
</dbReference>
<dbReference type="AlphaFoldDB" id="A0AAX6MLE8"/>
<protein>
    <recommendedName>
        <fullName evidence="7">Rhodopsin domain-containing protein</fullName>
    </recommendedName>
</protein>
<evidence type="ECO:0000256" key="5">
    <source>
        <dbReference type="ARBA" id="ARBA00038359"/>
    </source>
</evidence>
<comment type="similarity">
    <text evidence="5">Belongs to the SAT4 family.</text>
</comment>
<feature type="transmembrane region" description="Helical" evidence="6">
    <location>
        <begin position="185"/>
        <end position="206"/>
    </location>
</feature>
<evidence type="ECO:0000259" key="7">
    <source>
        <dbReference type="Pfam" id="PF20684"/>
    </source>
</evidence>
<comment type="subcellular location">
    <subcellularLocation>
        <location evidence="1">Membrane</location>
        <topology evidence="1">Multi-pass membrane protein</topology>
    </subcellularLocation>
</comment>
<accession>A0AAX6MLE8</accession>
<evidence type="ECO:0000256" key="1">
    <source>
        <dbReference type="ARBA" id="ARBA00004141"/>
    </source>
</evidence>
<sequence>MSKSDNDARVNPNDRGINIWTLGITWTLTPIAIVAVCARFYLRRALAGGWESHDWIMLAALMVQIFYQVGLTIMCHWGGGKPLQNLTTLESTMVEKWSWIIAPATHLIALLAPLYCISDITFIFFPILIISKLNMNTSRKVGVSLLIAVSIITVAAAAGRLTIALLQMTGKTASMGPNWQYIDGIINFAACIEQDLVIIMGCVPILNTVTKLDLPRFNGMRDLLGSMFSSVRKGGSSFGRPFASRTYQNLELIPSSHTSDIESLAPETRPIRDKLLDAHEKEHCIIEINR</sequence>
<dbReference type="PANTHER" id="PTHR33048">
    <property type="entry name" value="PTH11-LIKE INTEGRAL MEMBRANE PROTEIN (AFU_ORTHOLOGUE AFUA_5G11245)"/>
    <property type="match status" value="1"/>
</dbReference>
<proteinExistence type="inferred from homology"/>
<dbReference type="GO" id="GO:0016020">
    <property type="term" value="C:membrane"/>
    <property type="evidence" value="ECO:0007669"/>
    <property type="project" value="UniProtKB-SubCell"/>
</dbReference>